<feature type="domain" description="ABC transmembrane type-1" evidence="8">
    <location>
        <begin position="112"/>
        <end position="314"/>
    </location>
</feature>
<sequence length="327" mass="35470">MAAAQAATAGTGEPALVGRSPAQLMWRRFRRDRTGVISAVIVLFFVLVALAAPLISAVYGKDPYTTYGLDDPGLLNAYGFPILPNGGISSEFWFGIEPGLGRDVFTQLVYGIRTSLLIALAATAVTTVIGIVVGIVAGYTGGRTDYFIGRAIDVLLSFPSTLFIIAFMPVLENLLVKPDEETPVWLRAAALITFLTVFGWAGLARLLRGNVLSLREREFVEAARVTGASPARIIFKELLPNLWTPILIQSTLLLPALVTSEAALSFLGVGMIEPVPDWGRMFLRGTEVYQSDITYLMFPGVALLVFVVAFNLLGDSVRDAFDPRIRR</sequence>
<dbReference type="SUPFAM" id="SSF161098">
    <property type="entry name" value="MetI-like"/>
    <property type="match status" value="1"/>
</dbReference>
<evidence type="ECO:0000256" key="1">
    <source>
        <dbReference type="ARBA" id="ARBA00004651"/>
    </source>
</evidence>
<dbReference type="EMBL" id="BMNT01000025">
    <property type="protein sequence ID" value="GGK97981.1"/>
    <property type="molecule type" value="Genomic_DNA"/>
</dbReference>
<feature type="transmembrane region" description="Helical" evidence="7">
    <location>
        <begin position="184"/>
        <end position="207"/>
    </location>
</feature>
<reference evidence="9" key="2">
    <citation type="submission" date="2020-09" db="EMBL/GenBank/DDBJ databases">
        <authorList>
            <person name="Sun Q."/>
            <person name="Ohkuma M."/>
        </authorList>
    </citation>
    <scope>NUCLEOTIDE SEQUENCE</scope>
    <source>
        <strain evidence="9">JCM 13064</strain>
    </source>
</reference>
<feature type="transmembrane region" description="Helical" evidence="7">
    <location>
        <begin position="151"/>
        <end position="172"/>
    </location>
</feature>
<evidence type="ECO:0000256" key="4">
    <source>
        <dbReference type="ARBA" id="ARBA00022692"/>
    </source>
</evidence>
<evidence type="ECO:0000313" key="9">
    <source>
        <dbReference type="EMBL" id="GGK97981.1"/>
    </source>
</evidence>
<evidence type="ECO:0000313" key="10">
    <source>
        <dbReference type="Proteomes" id="UP000645217"/>
    </source>
</evidence>
<dbReference type="InterPro" id="IPR025966">
    <property type="entry name" value="OppC_N"/>
</dbReference>
<reference evidence="9" key="1">
    <citation type="journal article" date="2014" name="Int. J. Syst. Evol. Microbiol.">
        <title>Complete genome sequence of Corynebacterium casei LMG S-19264T (=DSM 44701T), isolated from a smear-ripened cheese.</title>
        <authorList>
            <consortium name="US DOE Joint Genome Institute (JGI-PGF)"/>
            <person name="Walter F."/>
            <person name="Albersmeier A."/>
            <person name="Kalinowski J."/>
            <person name="Ruckert C."/>
        </authorList>
    </citation>
    <scope>NUCLEOTIDE SEQUENCE</scope>
    <source>
        <strain evidence="9">JCM 13064</strain>
    </source>
</reference>
<evidence type="ECO:0000256" key="2">
    <source>
        <dbReference type="ARBA" id="ARBA00022448"/>
    </source>
</evidence>
<dbReference type="GO" id="GO:0055085">
    <property type="term" value="P:transmembrane transport"/>
    <property type="evidence" value="ECO:0007669"/>
    <property type="project" value="InterPro"/>
</dbReference>
<accession>A0A917VLS0</accession>
<dbReference type="Pfam" id="PF00528">
    <property type="entry name" value="BPD_transp_1"/>
    <property type="match status" value="1"/>
</dbReference>
<dbReference type="InterPro" id="IPR050366">
    <property type="entry name" value="BP-dependent_transpt_permease"/>
</dbReference>
<evidence type="ECO:0000259" key="8">
    <source>
        <dbReference type="PROSITE" id="PS50928"/>
    </source>
</evidence>
<evidence type="ECO:0000256" key="5">
    <source>
        <dbReference type="ARBA" id="ARBA00022989"/>
    </source>
</evidence>
<dbReference type="Gene3D" id="1.10.3720.10">
    <property type="entry name" value="MetI-like"/>
    <property type="match status" value="1"/>
</dbReference>
<feature type="transmembrane region" description="Helical" evidence="7">
    <location>
        <begin position="35"/>
        <end position="59"/>
    </location>
</feature>
<dbReference type="InterPro" id="IPR000515">
    <property type="entry name" value="MetI-like"/>
</dbReference>
<dbReference type="PANTHER" id="PTHR43386:SF1">
    <property type="entry name" value="D,D-DIPEPTIDE TRANSPORT SYSTEM PERMEASE PROTEIN DDPC-RELATED"/>
    <property type="match status" value="1"/>
</dbReference>
<dbReference type="CDD" id="cd06261">
    <property type="entry name" value="TM_PBP2"/>
    <property type="match status" value="1"/>
</dbReference>
<feature type="transmembrane region" description="Helical" evidence="7">
    <location>
        <begin position="252"/>
        <end position="273"/>
    </location>
</feature>
<comment type="subcellular location">
    <subcellularLocation>
        <location evidence="1 7">Cell membrane</location>
        <topology evidence="1 7">Multi-pass membrane protein</topology>
    </subcellularLocation>
</comment>
<dbReference type="AlphaFoldDB" id="A0A917VLS0"/>
<dbReference type="InterPro" id="IPR035906">
    <property type="entry name" value="MetI-like_sf"/>
</dbReference>
<dbReference type="Proteomes" id="UP000645217">
    <property type="component" value="Unassembled WGS sequence"/>
</dbReference>
<dbReference type="GO" id="GO:0005886">
    <property type="term" value="C:plasma membrane"/>
    <property type="evidence" value="ECO:0007669"/>
    <property type="project" value="UniProtKB-SubCell"/>
</dbReference>
<protein>
    <submittedName>
        <fullName evidence="9">ABC transporter permease</fullName>
    </submittedName>
</protein>
<name>A0A917VLS0_9ACTN</name>
<feature type="transmembrane region" description="Helical" evidence="7">
    <location>
        <begin position="293"/>
        <end position="314"/>
    </location>
</feature>
<keyword evidence="2 7" id="KW-0813">Transport</keyword>
<keyword evidence="6 7" id="KW-0472">Membrane</keyword>
<keyword evidence="4 7" id="KW-0812">Transmembrane</keyword>
<comment type="caution">
    <text evidence="9">The sequence shown here is derived from an EMBL/GenBank/DDBJ whole genome shotgun (WGS) entry which is preliminary data.</text>
</comment>
<comment type="similarity">
    <text evidence="7">Belongs to the binding-protein-dependent transport system permease family.</text>
</comment>
<feature type="transmembrane region" description="Helical" evidence="7">
    <location>
        <begin position="116"/>
        <end position="139"/>
    </location>
</feature>
<keyword evidence="5 7" id="KW-1133">Transmembrane helix</keyword>
<gene>
    <name evidence="9" type="ORF">GCM10007964_45190</name>
</gene>
<organism evidence="9 10">
    <name type="scientific">Sphaerisporangium melleum</name>
    <dbReference type="NCBI Taxonomy" id="321316"/>
    <lineage>
        <taxon>Bacteria</taxon>
        <taxon>Bacillati</taxon>
        <taxon>Actinomycetota</taxon>
        <taxon>Actinomycetes</taxon>
        <taxon>Streptosporangiales</taxon>
        <taxon>Streptosporangiaceae</taxon>
        <taxon>Sphaerisporangium</taxon>
    </lineage>
</organism>
<evidence type="ECO:0000256" key="3">
    <source>
        <dbReference type="ARBA" id="ARBA00022475"/>
    </source>
</evidence>
<keyword evidence="10" id="KW-1185">Reference proteome</keyword>
<dbReference type="PROSITE" id="PS50928">
    <property type="entry name" value="ABC_TM1"/>
    <property type="match status" value="1"/>
</dbReference>
<dbReference type="PANTHER" id="PTHR43386">
    <property type="entry name" value="OLIGOPEPTIDE TRANSPORT SYSTEM PERMEASE PROTEIN APPC"/>
    <property type="match status" value="1"/>
</dbReference>
<proteinExistence type="inferred from homology"/>
<dbReference type="Pfam" id="PF12911">
    <property type="entry name" value="OppC_N"/>
    <property type="match status" value="1"/>
</dbReference>
<evidence type="ECO:0000256" key="7">
    <source>
        <dbReference type="RuleBase" id="RU363032"/>
    </source>
</evidence>
<keyword evidence="3" id="KW-1003">Cell membrane</keyword>
<evidence type="ECO:0000256" key="6">
    <source>
        <dbReference type="ARBA" id="ARBA00023136"/>
    </source>
</evidence>